<feature type="transmembrane region" description="Helical" evidence="1">
    <location>
        <begin position="12"/>
        <end position="32"/>
    </location>
</feature>
<keyword evidence="1" id="KW-1133">Transmembrane helix</keyword>
<protein>
    <submittedName>
        <fullName evidence="2">Uncharacterized protein</fullName>
    </submittedName>
</protein>
<gene>
    <name evidence="2" type="ORF">CLV91_1044</name>
</gene>
<accession>A0A495EDK5</accession>
<keyword evidence="1" id="KW-0812">Transmembrane</keyword>
<keyword evidence="1" id="KW-0472">Membrane</keyword>
<sequence length="552" mass="62601">MSYNKLFNKDFILCFLHKVVLCLFFIGTYSSYSQTTPKVTSEVDVTTLKIGEQLHFKVSVEVDSTAQVIFPEGQTFSPLETVEAFKTDTTRKKDRVTLQKTYALTQFDSGSYKLPQQRIEINGKGFFTDSLRIEVSTVKVDTIAQKMFDIKPLLSVDKSNTKLWKIVLAILFVLLIAGLVYWFLYRKKPLTEEEKVALLPPYDRALLELKKLENSRYLIQDEYKQYYSELTDIVRSYLEEDANVSALESTTDELISKLELRKDAGELDLDHETISQFKKILQTADLVKFAKSKPPISTAENDRKAVEQIVVKTHEAIPEPSEEELLEQAEYQEELARKKQRKKTIVAISAALGAVIIGIAGITAYYGPANTWDTITGNPSKKMLDNKEWVSSSYGYPPISLETPEVLIRQKTKIPAEAKEKIKELQTFAYTNKAALFTIATTSTTFTSEEEPDFQKSVEHLIKNFEKKGAKNIITKSEEFTTISGVKGLKTYGNAKFKILESKELVKGNYIILSFGGKGFQQQVLLTWLANDTYAQEIIDRILTTVEVKTEA</sequence>
<keyword evidence="3" id="KW-1185">Reference proteome</keyword>
<evidence type="ECO:0000256" key="1">
    <source>
        <dbReference type="SAM" id="Phobius"/>
    </source>
</evidence>
<dbReference type="RefSeq" id="WP_121064627.1">
    <property type="nucleotide sequence ID" value="NZ_RBIQ01000007.1"/>
</dbReference>
<feature type="transmembrane region" description="Helical" evidence="1">
    <location>
        <begin position="163"/>
        <end position="185"/>
    </location>
</feature>
<dbReference type="OrthoDB" id="9807384at2"/>
<organism evidence="2 3">
    <name type="scientific">Maribacter vaceletii</name>
    <dbReference type="NCBI Taxonomy" id="1206816"/>
    <lineage>
        <taxon>Bacteria</taxon>
        <taxon>Pseudomonadati</taxon>
        <taxon>Bacteroidota</taxon>
        <taxon>Flavobacteriia</taxon>
        <taxon>Flavobacteriales</taxon>
        <taxon>Flavobacteriaceae</taxon>
        <taxon>Maribacter</taxon>
    </lineage>
</organism>
<comment type="caution">
    <text evidence="2">The sequence shown here is derived from an EMBL/GenBank/DDBJ whole genome shotgun (WGS) entry which is preliminary data.</text>
</comment>
<reference evidence="2 3" key="1">
    <citation type="submission" date="2018-10" db="EMBL/GenBank/DDBJ databases">
        <title>Genomic Encyclopedia of Archaeal and Bacterial Type Strains, Phase II (KMG-II): from individual species to whole genera.</title>
        <authorList>
            <person name="Goeker M."/>
        </authorList>
    </citation>
    <scope>NUCLEOTIDE SEQUENCE [LARGE SCALE GENOMIC DNA]</scope>
    <source>
        <strain evidence="2 3">DSM 25230</strain>
    </source>
</reference>
<feature type="transmembrane region" description="Helical" evidence="1">
    <location>
        <begin position="345"/>
        <end position="366"/>
    </location>
</feature>
<proteinExistence type="predicted"/>
<name>A0A495EDK5_9FLAO</name>
<dbReference type="Proteomes" id="UP000269412">
    <property type="component" value="Unassembled WGS sequence"/>
</dbReference>
<dbReference type="EMBL" id="RBIQ01000007">
    <property type="protein sequence ID" value="RKR14962.1"/>
    <property type="molecule type" value="Genomic_DNA"/>
</dbReference>
<dbReference type="AlphaFoldDB" id="A0A495EDK5"/>
<evidence type="ECO:0000313" key="3">
    <source>
        <dbReference type="Proteomes" id="UP000269412"/>
    </source>
</evidence>
<evidence type="ECO:0000313" key="2">
    <source>
        <dbReference type="EMBL" id="RKR14962.1"/>
    </source>
</evidence>